<evidence type="ECO:0000259" key="3">
    <source>
        <dbReference type="Pfam" id="PF18962"/>
    </source>
</evidence>
<comment type="caution">
    <text evidence="4">The sequence shown here is derived from an EMBL/GenBank/DDBJ whole genome shotgun (WGS) entry which is preliminary data.</text>
</comment>
<dbReference type="InterPro" id="IPR026444">
    <property type="entry name" value="Secre_tail"/>
</dbReference>
<evidence type="ECO:0000256" key="1">
    <source>
        <dbReference type="ARBA" id="ARBA00022729"/>
    </source>
</evidence>
<name>A0ABP3Y3C6_9FLAO</name>
<dbReference type="Proteomes" id="UP001501126">
    <property type="component" value="Unassembled WGS sequence"/>
</dbReference>
<protein>
    <recommendedName>
        <fullName evidence="3">Secretion system C-terminal sorting domain-containing protein</fullName>
    </recommendedName>
</protein>
<feature type="signal peptide" evidence="2">
    <location>
        <begin position="1"/>
        <end position="20"/>
    </location>
</feature>
<organism evidence="4 5">
    <name type="scientific">Wandonia haliotis</name>
    <dbReference type="NCBI Taxonomy" id="574963"/>
    <lineage>
        <taxon>Bacteria</taxon>
        <taxon>Pseudomonadati</taxon>
        <taxon>Bacteroidota</taxon>
        <taxon>Flavobacteriia</taxon>
        <taxon>Flavobacteriales</taxon>
        <taxon>Crocinitomicaceae</taxon>
        <taxon>Wandonia</taxon>
    </lineage>
</organism>
<evidence type="ECO:0000256" key="2">
    <source>
        <dbReference type="SAM" id="SignalP"/>
    </source>
</evidence>
<proteinExistence type="predicted"/>
<feature type="domain" description="Secretion system C-terminal sorting" evidence="3">
    <location>
        <begin position="273"/>
        <end position="343"/>
    </location>
</feature>
<keyword evidence="5" id="KW-1185">Reference proteome</keyword>
<reference evidence="5" key="1">
    <citation type="journal article" date="2019" name="Int. J. Syst. Evol. Microbiol.">
        <title>The Global Catalogue of Microorganisms (GCM) 10K type strain sequencing project: providing services to taxonomists for standard genome sequencing and annotation.</title>
        <authorList>
            <consortium name="The Broad Institute Genomics Platform"/>
            <consortium name="The Broad Institute Genome Sequencing Center for Infectious Disease"/>
            <person name="Wu L."/>
            <person name="Ma J."/>
        </authorList>
    </citation>
    <scope>NUCLEOTIDE SEQUENCE [LARGE SCALE GENOMIC DNA]</scope>
    <source>
        <strain evidence="5">JCM 16083</strain>
    </source>
</reference>
<accession>A0ABP3Y3C6</accession>
<keyword evidence="1 2" id="KW-0732">Signal</keyword>
<dbReference type="RefSeq" id="WP_343786310.1">
    <property type="nucleotide sequence ID" value="NZ_BAAAFH010000007.1"/>
</dbReference>
<dbReference type="EMBL" id="BAAAFH010000007">
    <property type="protein sequence ID" value="GAA0875153.1"/>
    <property type="molecule type" value="Genomic_DNA"/>
</dbReference>
<gene>
    <name evidence="4" type="ORF">GCM10009118_15610</name>
</gene>
<evidence type="ECO:0000313" key="5">
    <source>
        <dbReference type="Proteomes" id="UP001501126"/>
    </source>
</evidence>
<dbReference type="NCBIfam" id="TIGR04183">
    <property type="entry name" value="Por_Secre_tail"/>
    <property type="match status" value="1"/>
</dbReference>
<dbReference type="Pfam" id="PF18962">
    <property type="entry name" value="Por_Secre_tail"/>
    <property type="match status" value="1"/>
</dbReference>
<feature type="chain" id="PRO_5045548616" description="Secretion system C-terminal sorting domain-containing protein" evidence="2">
    <location>
        <begin position="21"/>
        <end position="345"/>
    </location>
</feature>
<sequence length="345" mass="36953">MKKRVLLLSTLVALTGVTQAQTWSFSDEATIGDAIQMFVVDSNAVNYSASTGSAQTWDYSQLGGYTSNDKVIDVLDASASQYASSFPSSALNMIIPGYMEMFYTANASEKQGQGFVLNIDGVGEAIIEFNTNNQHLMNYPMSLGSSLNDAFEGTLEIMGNPSPASGETWVEADGTGTLLLANSTSHTDVIRVKTIDTIYTSITVGVPMPVTIAREQYDYYKSGTSTFPLFSHSRFDVISAVYNVSFGVVLSSVNPSATVGIQDTKISETTFNIFPNPSNGNFTVSLPSTEDARIQIIDAVGNIVKTILPVSTETVVSLATEANGVYFVKASANGDSKTMKLIVRN</sequence>
<evidence type="ECO:0000313" key="4">
    <source>
        <dbReference type="EMBL" id="GAA0875153.1"/>
    </source>
</evidence>